<protein>
    <submittedName>
        <fullName evidence="3">Dipeptidyl aminopeptidase/acylaminoacyl peptidase</fullName>
    </submittedName>
</protein>
<dbReference type="Gene3D" id="2.120.10.30">
    <property type="entry name" value="TolB, C-terminal domain"/>
    <property type="match status" value="1"/>
</dbReference>
<dbReference type="InterPro" id="IPR011042">
    <property type="entry name" value="6-blade_b-propeller_TolB-like"/>
</dbReference>
<dbReference type="PANTHER" id="PTHR42776:SF27">
    <property type="entry name" value="DIPEPTIDYL PEPTIDASE FAMILY MEMBER 6"/>
    <property type="match status" value="1"/>
</dbReference>
<dbReference type="Gene3D" id="3.40.50.1820">
    <property type="entry name" value="alpha/beta hydrolase"/>
    <property type="match status" value="1"/>
</dbReference>
<organism evidence="3 4">
    <name type="scientific">Dokdonia pacifica</name>
    <dbReference type="NCBI Taxonomy" id="1627892"/>
    <lineage>
        <taxon>Bacteria</taxon>
        <taxon>Pseudomonadati</taxon>
        <taxon>Bacteroidota</taxon>
        <taxon>Flavobacteriia</taxon>
        <taxon>Flavobacteriales</taxon>
        <taxon>Flavobacteriaceae</taxon>
        <taxon>Dokdonia</taxon>
    </lineage>
</organism>
<dbReference type="AlphaFoldDB" id="A0A239AXP1"/>
<keyword evidence="1" id="KW-0378">Hydrolase</keyword>
<evidence type="ECO:0000313" key="3">
    <source>
        <dbReference type="EMBL" id="SNS00111.1"/>
    </source>
</evidence>
<dbReference type="EMBL" id="FZNY01000005">
    <property type="protein sequence ID" value="SNS00111.1"/>
    <property type="molecule type" value="Genomic_DNA"/>
</dbReference>
<dbReference type="RefSeq" id="WP_089372446.1">
    <property type="nucleotide sequence ID" value="NZ_BMEP01000006.1"/>
</dbReference>
<feature type="domain" description="Peptidase S9 prolyl oligopeptidase catalytic" evidence="2">
    <location>
        <begin position="426"/>
        <end position="633"/>
    </location>
</feature>
<evidence type="ECO:0000256" key="1">
    <source>
        <dbReference type="ARBA" id="ARBA00022801"/>
    </source>
</evidence>
<dbReference type="GO" id="GO:0004252">
    <property type="term" value="F:serine-type endopeptidase activity"/>
    <property type="evidence" value="ECO:0007669"/>
    <property type="project" value="InterPro"/>
</dbReference>
<sequence>MKKHLAIIGLIIYSIVSYGQDNIVSQGITDSIYSKEYTKVNKYASQVNYPPFIGWSLDSKKMLFNGGKVIYSMRKHTSEIQEYKEFSQNFSSYLSPNHKYFLYQEDENGNEDYQLFLYNISTNTNRPLSKKGDKTYDPFWSSNNNKIAYKSNKENSSRVDLYIRDISIKNKEDLIFKGFSDDGQVYDWSSNKNQILAVKVISENDKLLYLINDTSYEIEQINPNDTKIAYSDAKFIPNQNACLIVSDEFSEFLQLHHYDLVKKEFTTITTNILWDVESITIDKQGQKAAFSVNENGLSQLYILDIPTLKYTKVNNFPEGIIRDLIINPKGTEVGFNFYSSTFRRKVYGYSIKKNILNQYTRKGKPQTDSIVFIKAVPFTFKSIDIKTNKEYDIPAFIYKSKKESSPVFIDIHGGPEYQIRAYFNGFYQYLVNELGITVIVPNIRGSNGYGKSYMKMDDGLNRENAIQDIGGLLNWITLQGNLNGNRVAIHGESYGGYVVLASLAKFPNRIKCGIDIVGISNWITYLNNTSDYRRDLRRVEFGDERNTETYQYLKKISPLNMANKINSPLLIFQGQNDPRVNYQEAEQMYESLNKQEKEVWYILAKDEGHGFHKYKNYLLQKNLTISFLKKYLSIE</sequence>
<reference evidence="3 4" key="1">
    <citation type="submission" date="2017-06" db="EMBL/GenBank/DDBJ databases">
        <authorList>
            <person name="Kim H.J."/>
            <person name="Triplett B.A."/>
        </authorList>
    </citation>
    <scope>NUCLEOTIDE SEQUENCE [LARGE SCALE GENOMIC DNA]</scope>
    <source>
        <strain evidence="3 4">DSM 25597</strain>
    </source>
</reference>
<dbReference type="PANTHER" id="PTHR42776">
    <property type="entry name" value="SERINE PEPTIDASE S9 FAMILY MEMBER"/>
    <property type="match status" value="1"/>
</dbReference>
<keyword evidence="3" id="KW-0645">Protease</keyword>
<dbReference type="PRINTS" id="PR00862">
    <property type="entry name" value="PROLIGOPTASE"/>
</dbReference>
<name>A0A239AXP1_9FLAO</name>
<dbReference type="Pfam" id="PF00326">
    <property type="entry name" value="Peptidase_S9"/>
    <property type="match status" value="1"/>
</dbReference>
<dbReference type="GO" id="GO:0006508">
    <property type="term" value="P:proteolysis"/>
    <property type="evidence" value="ECO:0007669"/>
    <property type="project" value="InterPro"/>
</dbReference>
<dbReference type="InterPro" id="IPR001375">
    <property type="entry name" value="Peptidase_S9_cat"/>
</dbReference>
<keyword evidence="3" id="KW-0031">Aminopeptidase</keyword>
<dbReference type="SUPFAM" id="SSF82171">
    <property type="entry name" value="DPP6 N-terminal domain-like"/>
    <property type="match status" value="1"/>
</dbReference>
<dbReference type="InterPro" id="IPR029058">
    <property type="entry name" value="AB_hydrolase_fold"/>
</dbReference>
<dbReference type="InterPro" id="IPR002470">
    <property type="entry name" value="Peptidase_S9A"/>
</dbReference>
<keyword evidence="4" id="KW-1185">Reference proteome</keyword>
<gene>
    <name evidence="3" type="ORF">SAMN06265376_105190</name>
</gene>
<dbReference type="SUPFAM" id="SSF53474">
    <property type="entry name" value="alpha/beta-Hydrolases"/>
    <property type="match status" value="1"/>
</dbReference>
<dbReference type="GO" id="GO:0004177">
    <property type="term" value="F:aminopeptidase activity"/>
    <property type="evidence" value="ECO:0007669"/>
    <property type="project" value="UniProtKB-KW"/>
</dbReference>
<proteinExistence type="predicted"/>
<accession>A0A239AXP1</accession>
<dbReference type="Proteomes" id="UP000198379">
    <property type="component" value="Unassembled WGS sequence"/>
</dbReference>
<evidence type="ECO:0000259" key="2">
    <source>
        <dbReference type="Pfam" id="PF00326"/>
    </source>
</evidence>
<dbReference type="OrthoDB" id="108903at2"/>
<evidence type="ECO:0000313" key="4">
    <source>
        <dbReference type="Proteomes" id="UP000198379"/>
    </source>
</evidence>